<protein>
    <submittedName>
        <fullName evidence="3">Unnamed protein product</fullName>
    </submittedName>
</protein>
<dbReference type="PANTHER" id="PTHR28008">
    <property type="entry name" value="DOMAIN PROTEIN, PUTATIVE (AFU_ORTHOLOGUE AFUA_3G10980)-RELATED"/>
    <property type="match status" value="1"/>
</dbReference>
<dbReference type="OrthoDB" id="63581at2759"/>
<reference evidence="3" key="1">
    <citation type="submission" date="2023-04" db="EMBL/GenBank/DDBJ databases">
        <title>Ambrosiozyma monospora NBRC 1965.</title>
        <authorList>
            <person name="Ichikawa N."/>
            <person name="Sato H."/>
            <person name="Tonouchi N."/>
        </authorList>
    </citation>
    <scope>NUCLEOTIDE SEQUENCE</scope>
    <source>
        <strain evidence="3">NBRC 1965</strain>
    </source>
</reference>
<dbReference type="EMBL" id="BSXU01000159">
    <property type="protein sequence ID" value="GMG19587.1"/>
    <property type="molecule type" value="Genomic_DNA"/>
</dbReference>
<gene>
    <name evidence="3" type="ORF">Amon01_000058000</name>
</gene>
<dbReference type="Proteomes" id="UP001165063">
    <property type="component" value="Unassembled WGS sequence"/>
</dbReference>
<evidence type="ECO:0000313" key="3">
    <source>
        <dbReference type="EMBL" id="GMG19587.1"/>
    </source>
</evidence>
<keyword evidence="2" id="KW-1133">Transmembrane helix</keyword>
<comment type="caution">
    <text evidence="3">The sequence shown here is derived from an EMBL/GenBank/DDBJ whole genome shotgun (WGS) entry which is preliminary data.</text>
</comment>
<evidence type="ECO:0000256" key="2">
    <source>
        <dbReference type="SAM" id="Phobius"/>
    </source>
</evidence>
<feature type="compositionally biased region" description="Basic and acidic residues" evidence="1">
    <location>
        <begin position="202"/>
        <end position="214"/>
    </location>
</feature>
<feature type="transmembrane region" description="Helical" evidence="2">
    <location>
        <begin position="48"/>
        <end position="65"/>
    </location>
</feature>
<keyword evidence="2" id="KW-0472">Membrane</keyword>
<evidence type="ECO:0000256" key="1">
    <source>
        <dbReference type="SAM" id="MobiDB-lite"/>
    </source>
</evidence>
<dbReference type="PANTHER" id="PTHR28008:SF1">
    <property type="entry name" value="DOMAIN PROTEIN, PUTATIVE (AFU_ORTHOLOGUE AFUA_3G10980)-RELATED"/>
    <property type="match status" value="1"/>
</dbReference>
<sequence length="225" mass="25731">MRIRKTVLFGMLIQRFISDIEASAFFISSIILAAYLGFADISLPHDKWIHFTMFFVMSFLFYWILDSNSMRTIRNLTFIVCTLIGGIGSEFVQHIISPKRTFDVYDILANVCGSTLAVAGSNYYHSRMIKKTQKYKIRTTNIDIESYLSESSNTDLESNFDIDADEIELTNQDSFTVTAEPTQHLNEPSHHMKPSEPMVPEEQQKLVSETDKKQSQSGKDEDEGK</sequence>
<name>A0A9W6YRN9_AMBMO</name>
<feature type="region of interest" description="Disordered" evidence="1">
    <location>
        <begin position="181"/>
        <end position="225"/>
    </location>
</feature>
<feature type="transmembrane region" description="Helical" evidence="2">
    <location>
        <begin position="107"/>
        <end position="124"/>
    </location>
</feature>
<accession>A0A9W6YRN9</accession>
<dbReference type="AlphaFoldDB" id="A0A9W6YRN9"/>
<dbReference type="NCBIfam" id="NF037970">
    <property type="entry name" value="vanZ_1"/>
    <property type="match status" value="1"/>
</dbReference>
<proteinExistence type="predicted"/>
<keyword evidence="2" id="KW-0812">Transmembrane</keyword>
<feature type="transmembrane region" description="Helical" evidence="2">
    <location>
        <begin position="77"/>
        <end position="95"/>
    </location>
</feature>
<keyword evidence="4" id="KW-1185">Reference proteome</keyword>
<evidence type="ECO:0000313" key="4">
    <source>
        <dbReference type="Proteomes" id="UP001165063"/>
    </source>
</evidence>
<feature type="transmembrane region" description="Helical" evidence="2">
    <location>
        <begin position="12"/>
        <end position="36"/>
    </location>
</feature>
<organism evidence="3 4">
    <name type="scientific">Ambrosiozyma monospora</name>
    <name type="common">Yeast</name>
    <name type="synonym">Endomycopsis monosporus</name>
    <dbReference type="NCBI Taxonomy" id="43982"/>
    <lineage>
        <taxon>Eukaryota</taxon>
        <taxon>Fungi</taxon>
        <taxon>Dikarya</taxon>
        <taxon>Ascomycota</taxon>
        <taxon>Saccharomycotina</taxon>
        <taxon>Pichiomycetes</taxon>
        <taxon>Pichiales</taxon>
        <taxon>Pichiaceae</taxon>
        <taxon>Ambrosiozyma</taxon>
    </lineage>
</organism>